<name>A0AA39YCQ6_9PEZI</name>
<organism evidence="2 3">
    <name type="scientific">Cercophora newfieldiana</name>
    <dbReference type="NCBI Taxonomy" id="92897"/>
    <lineage>
        <taxon>Eukaryota</taxon>
        <taxon>Fungi</taxon>
        <taxon>Dikarya</taxon>
        <taxon>Ascomycota</taxon>
        <taxon>Pezizomycotina</taxon>
        <taxon>Sordariomycetes</taxon>
        <taxon>Sordariomycetidae</taxon>
        <taxon>Sordariales</taxon>
        <taxon>Lasiosphaeriaceae</taxon>
        <taxon>Cercophora</taxon>
    </lineage>
</organism>
<accession>A0AA39YCQ6</accession>
<feature type="signal peptide" evidence="1">
    <location>
        <begin position="1"/>
        <end position="25"/>
    </location>
</feature>
<feature type="chain" id="PRO_5041440510" description="Secreted protein" evidence="1">
    <location>
        <begin position="26"/>
        <end position="86"/>
    </location>
</feature>
<reference evidence="2" key="1">
    <citation type="submission" date="2023-06" db="EMBL/GenBank/DDBJ databases">
        <title>Genome-scale phylogeny and comparative genomics of the fungal order Sordariales.</title>
        <authorList>
            <consortium name="Lawrence Berkeley National Laboratory"/>
            <person name="Hensen N."/>
            <person name="Bonometti L."/>
            <person name="Westerberg I."/>
            <person name="Brannstrom I.O."/>
            <person name="Guillou S."/>
            <person name="Cros-Aarteil S."/>
            <person name="Calhoun S."/>
            <person name="Haridas S."/>
            <person name="Kuo A."/>
            <person name="Mondo S."/>
            <person name="Pangilinan J."/>
            <person name="Riley R."/>
            <person name="Labutti K."/>
            <person name="Andreopoulos B."/>
            <person name="Lipzen A."/>
            <person name="Chen C."/>
            <person name="Yanf M."/>
            <person name="Daum C."/>
            <person name="Ng V."/>
            <person name="Clum A."/>
            <person name="Steindorff A."/>
            <person name="Ohm R."/>
            <person name="Martin F."/>
            <person name="Silar P."/>
            <person name="Natvig D."/>
            <person name="Lalanne C."/>
            <person name="Gautier V."/>
            <person name="Ament-Velasquez S.L."/>
            <person name="Kruys A."/>
            <person name="Hutchinson M.I."/>
            <person name="Powell A.J."/>
            <person name="Barry K."/>
            <person name="Miller A.N."/>
            <person name="Grigoriev I.V."/>
            <person name="Debuchy R."/>
            <person name="Gladieux P."/>
            <person name="Thoren M.H."/>
            <person name="Johannesson H."/>
        </authorList>
    </citation>
    <scope>NUCLEOTIDE SEQUENCE</scope>
    <source>
        <strain evidence="2">SMH2532-1</strain>
    </source>
</reference>
<keyword evidence="1" id="KW-0732">Signal</keyword>
<gene>
    <name evidence="2" type="ORF">B0T16DRAFT_409346</name>
</gene>
<evidence type="ECO:0000313" key="3">
    <source>
        <dbReference type="Proteomes" id="UP001174936"/>
    </source>
</evidence>
<sequence length="86" mass="9413">MSTTPLSLSLLGIVLSFLPIGTGSSRPGFTPWLKDNACTALRRTQRRGTAPRKRSLSLGFNREACRGQGNVRGVERSWGKLACHRT</sequence>
<dbReference type="Proteomes" id="UP001174936">
    <property type="component" value="Unassembled WGS sequence"/>
</dbReference>
<keyword evidence="3" id="KW-1185">Reference proteome</keyword>
<dbReference type="EMBL" id="JAULSV010000003">
    <property type="protein sequence ID" value="KAK0649062.1"/>
    <property type="molecule type" value="Genomic_DNA"/>
</dbReference>
<dbReference type="AlphaFoldDB" id="A0AA39YCQ6"/>
<evidence type="ECO:0000313" key="2">
    <source>
        <dbReference type="EMBL" id="KAK0649062.1"/>
    </source>
</evidence>
<protein>
    <recommendedName>
        <fullName evidence="4">Secreted protein</fullName>
    </recommendedName>
</protein>
<comment type="caution">
    <text evidence="2">The sequence shown here is derived from an EMBL/GenBank/DDBJ whole genome shotgun (WGS) entry which is preliminary data.</text>
</comment>
<feature type="non-terminal residue" evidence="2">
    <location>
        <position position="86"/>
    </location>
</feature>
<evidence type="ECO:0000256" key="1">
    <source>
        <dbReference type="SAM" id="SignalP"/>
    </source>
</evidence>
<proteinExistence type="predicted"/>
<evidence type="ECO:0008006" key="4">
    <source>
        <dbReference type="Google" id="ProtNLM"/>
    </source>
</evidence>